<dbReference type="PANTHER" id="PTHR33744">
    <property type="entry name" value="CARBOHYDRATE DIACID REGULATOR"/>
    <property type="match status" value="1"/>
</dbReference>
<feature type="domain" description="PucR C-terminal helix-turn-helix" evidence="3">
    <location>
        <begin position="451"/>
        <end position="508"/>
    </location>
</feature>
<feature type="domain" description="CdaR GGDEF-like" evidence="4">
    <location>
        <begin position="282"/>
        <end position="397"/>
    </location>
</feature>
<dbReference type="Pfam" id="PF07905">
    <property type="entry name" value="PucR"/>
    <property type="match status" value="1"/>
</dbReference>
<evidence type="ECO:0000259" key="4">
    <source>
        <dbReference type="Pfam" id="PF17853"/>
    </source>
</evidence>
<comment type="similarity">
    <text evidence="1">Belongs to the CdaR family.</text>
</comment>
<dbReference type="Pfam" id="PF17853">
    <property type="entry name" value="GGDEF_2"/>
    <property type="match status" value="1"/>
</dbReference>
<dbReference type="InterPro" id="IPR025736">
    <property type="entry name" value="PucR_C-HTH_dom"/>
</dbReference>
<dbReference type="InterPro" id="IPR012914">
    <property type="entry name" value="PucR_dom"/>
</dbReference>
<accession>A0A4R4PIY9</accession>
<dbReference type="Pfam" id="PF13556">
    <property type="entry name" value="HTH_30"/>
    <property type="match status" value="1"/>
</dbReference>
<keyword evidence="6" id="KW-1185">Reference proteome</keyword>
<evidence type="ECO:0000313" key="5">
    <source>
        <dbReference type="EMBL" id="TDC21972.1"/>
    </source>
</evidence>
<organism evidence="5 6">
    <name type="scientific">Kribbella albertanoniae</name>
    <dbReference type="NCBI Taxonomy" id="1266829"/>
    <lineage>
        <taxon>Bacteria</taxon>
        <taxon>Bacillati</taxon>
        <taxon>Actinomycetota</taxon>
        <taxon>Actinomycetes</taxon>
        <taxon>Propionibacteriales</taxon>
        <taxon>Kribbellaceae</taxon>
        <taxon>Kribbella</taxon>
    </lineage>
</organism>
<dbReference type="Gene3D" id="1.10.10.2840">
    <property type="entry name" value="PucR C-terminal helix-turn-helix domain"/>
    <property type="match status" value="1"/>
</dbReference>
<feature type="domain" description="Purine catabolism PurC-like" evidence="2">
    <location>
        <begin position="5"/>
        <end position="120"/>
    </location>
</feature>
<dbReference type="EMBL" id="SMKA01000203">
    <property type="protein sequence ID" value="TDC21972.1"/>
    <property type="molecule type" value="Genomic_DNA"/>
</dbReference>
<gene>
    <name evidence="5" type="ORF">E1261_32050</name>
</gene>
<proteinExistence type="inferred from homology"/>
<dbReference type="InterPro" id="IPR042070">
    <property type="entry name" value="PucR_C-HTH_sf"/>
</dbReference>
<dbReference type="PANTHER" id="PTHR33744:SF17">
    <property type="entry name" value="CONSERVED PROTEIN"/>
    <property type="match status" value="1"/>
</dbReference>
<evidence type="ECO:0000256" key="1">
    <source>
        <dbReference type="ARBA" id="ARBA00006754"/>
    </source>
</evidence>
<dbReference type="RefSeq" id="WP_132413211.1">
    <property type="nucleotide sequence ID" value="NZ_SMKA01000203.1"/>
</dbReference>
<evidence type="ECO:0000313" key="6">
    <source>
        <dbReference type="Proteomes" id="UP000295075"/>
    </source>
</evidence>
<comment type="caution">
    <text evidence="5">The sequence shown here is derived from an EMBL/GenBank/DDBJ whole genome shotgun (WGS) entry which is preliminary data.</text>
</comment>
<evidence type="ECO:0000259" key="3">
    <source>
        <dbReference type="Pfam" id="PF13556"/>
    </source>
</evidence>
<sequence length="510" mass="54265">MLLSELLDAPELGLRLMHAAGGALDRPVGRLVVTDLLDPGRYLNGGEVVLTGLVWRRRPLDSELFVASMAGRGATTILAGRAQLGDVPADLLDACQRHEVTLVEVPIEIAFADITEYVAAAGSAETGARLSASLIRQRQLLSSIASGRSLDELAARISAEIGHDCRVLTSTGRHVVPGPGELPDEVLDTITHRFLTADRTPAVAVAGETPYSLFPVGSGLGNRLTAWVLVIEGDHTTWSRDHVEAVHELCAIGALDRARRDEGRRALRPLVADALALVESGAPHAEVAARLRQAGAYSGRPLVVAVGELRDDGPSEVALSLFEDVALTVGPAVVAPSRDGLLVGFLPAAPGLAEQLRHAFGRLAPGLHRARLAVGVSGETSVDALAGGLEEARFAQRAAAGSRAPVSVVTSDEVASHVLLLSTLPDDVRRTYTQRVLGPVLEQDRRTNADLLTTLQAFLGCDGSWTRTADLLHLHVNTVRYRIERVEQLTGRDLSTLENRVDVFLALKSL</sequence>
<dbReference type="InterPro" id="IPR051448">
    <property type="entry name" value="CdaR-like_regulators"/>
</dbReference>
<dbReference type="Proteomes" id="UP000295075">
    <property type="component" value="Unassembled WGS sequence"/>
</dbReference>
<name>A0A4R4PIY9_9ACTN</name>
<dbReference type="AlphaFoldDB" id="A0A4R4PIY9"/>
<dbReference type="InterPro" id="IPR041522">
    <property type="entry name" value="CdaR_GGDEF"/>
</dbReference>
<reference evidence="5 6" key="1">
    <citation type="submission" date="2019-03" db="EMBL/GenBank/DDBJ databases">
        <title>Draft genome sequences of novel Actinobacteria.</title>
        <authorList>
            <person name="Sahin N."/>
            <person name="Ay H."/>
            <person name="Saygin H."/>
        </authorList>
    </citation>
    <scope>NUCLEOTIDE SEQUENCE [LARGE SCALE GENOMIC DNA]</scope>
    <source>
        <strain evidence="5 6">JCM 30547</strain>
    </source>
</reference>
<evidence type="ECO:0000259" key="2">
    <source>
        <dbReference type="Pfam" id="PF07905"/>
    </source>
</evidence>
<protein>
    <submittedName>
        <fullName evidence="5">PucR family transcriptional regulator</fullName>
    </submittedName>
</protein>
<dbReference type="OrthoDB" id="33973at2"/>